<dbReference type="PANTHER" id="PTHR12706:SF30">
    <property type="entry name" value="PROTEIN STRAWBERRY NOTCH-RELATED"/>
    <property type="match status" value="1"/>
</dbReference>
<feature type="compositionally biased region" description="Polar residues" evidence="2">
    <location>
        <begin position="11"/>
        <end position="32"/>
    </location>
</feature>
<evidence type="ECO:0000259" key="3">
    <source>
        <dbReference type="Pfam" id="PF13871"/>
    </source>
</evidence>
<dbReference type="InterPro" id="IPR039187">
    <property type="entry name" value="SNO_AAA"/>
</dbReference>
<dbReference type="Pfam" id="PF13871">
    <property type="entry name" value="Helicase_C_4"/>
    <property type="match status" value="1"/>
</dbReference>
<reference evidence="5 6" key="1">
    <citation type="submission" date="2017-08" db="EMBL/GenBank/DDBJ databases">
        <authorList>
            <person name="de Groot N.N."/>
        </authorList>
    </citation>
    <scope>NUCLEOTIDE SEQUENCE [LARGE SCALE GENOMIC DNA]</scope>
    <source>
        <strain evidence="5 6">USBA 78</strain>
    </source>
</reference>
<dbReference type="RefSeq" id="WP_170954174.1">
    <property type="nucleotide sequence ID" value="NZ_OBMM01000005.1"/>
</dbReference>
<evidence type="ECO:0000313" key="6">
    <source>
        <dbReference type="Proteomes" id="UP000219068"/>
    </source>
</evidence>
<dbReference type="Gene3D" id="3.40.50.300">
    <property type="entry name" value="P-loop containing nucleotide triphosphate hydrolases"/>
    <property type="match status" value="2"/>
</dbReference>
<dbReference type="GO" id="GO:0016787">
    <property type="term" value="F:hydrolase activity"/>
    <property type="evidence" value="ECO:0007669"/>
    <property type="project" value="UniProtKB-KW"/>
</dbReference>
<dbReference type="EMBL" id="OBMM01000005">
    <property type="protein sequence ID" value="SOC27123.1"/>
    <property type="molecule type" value="Genomic_DNA"/>
</dbReference>
<name>A0A285TT11_9PROT</name>
<dbReference type="InterPro" id="IPR026741">
    <property type="entry name" value="SNO"/>
</dbReference>
<protein>
    <submittedName>
        <fullName evidence="5">P-loop containing NTP hydrolase pore-1</fullName>
    </submittedName>
</protein>
<dbReference type="Pfam" id="PF13872">
    <property type="entry name" value="AAA_34"/>
    <property type="match status" value="1"/>
</dbReference>
<dbReference type="PANTHER" id="PTHR12706">
    <property type="entry name" value="STRAWBERRY NOTCH-RELATED"/>
    <property type="match status" value="1"/>
</dbReference>
<dbReference type="Proteomes" id="UP000219068">
    <property type="component" value="Unassembled WGS sequence"/>
</dbReference>
<accession>A0A285TT11</accession>
<gene>
    <name evidence="5" type="ORF">SAMN05428964_105285</name>
</gene>
<organism evidence="5 6">
    <name type="scientific">Thalassospira xiamenensis</name>
    <dbReference type="NCBI Taxonomy" id="220697"/>
    <lineage>
        <taxon>Bacteria</taxon>
        <taxon>Pseudomonadati</taxon>
        <taxon>Pseudomonadota</taxon>
        <taxon>Alphaproteobacteria</taxon>
        <taxon>Rhodospirillales</taxon>
        <taxon>Thalassospiraceae</taxon>
        <taxon>Thalassospira</taxon>
    </lineage>
</organism>
<dbReference type="GO" id="GO:0006355">
    <property type="term" value="P:regulation of DNA-templated transcription"/>
    <property type="evidence" value="ECO:0007669"/>
    <property type="project" value="InterPro"/>
</dbReference>
<feature type="region of interest" description="Disordered" evidence="2">
    <location>
        <begin position="1"/>
        <end position="97"/>
    </location>
</feature>
<feature type="domain" description="Strawberry notch helicase C" evidence="3">
    <location>
        <begin position="674"/>
        <end position="805"/>
    </location>
</feature>
<evidence type="ECO:0000259" key="4">
    <source>
        <dbReference type="Pfam" id="PF13872"/>
    </source>
</evidence>
<feature type="domain" description="Strawberry notch AAA" evidence="4">
    <location>
        <begin position="196"/>
        <end position="274"/>
    </location>
</feature>
<comment type="similarity">
    <text evidence="1">Belongs to the SBNO family.</text>
</comment>
<feature type="compositionally biased region" description="Polar residues" evidence="2">
    <location>
        <begin position="45"/>
        <end position="62"/>
    </location>
</feature>
<dbReference type="InterPro" id="IPR026937">
    <property type="entry name" value="SBNO_Helicase_C_dom"/>
</dbReference>
<feature type="compositionally biased region" description="Low complexity" evidence="2">
    <location>
        <begin position="88"/>
        <end position="97"/>
    </location>
</feature>
<keyword evidence="5" id="KW-0378">Hydrolase</keyword>
<evidence type="ECO:0000313" key="5">
    <source>
        <dbReference type="EMBL" id="SOC27123.1"/>
    </source>
</evidence>
<proteinExistence type="inferred from homology"/>
<evidence type="ECO:0000256" key="1">
    <source>
        <dbReference type="ARBA" id="ARBA00006992"/>
    </source>
</evidence>
<sequence length="1286" mass="141488">MAFNKGLFSSIKVTTAASEVKSPSSPASTTKQPVLAPVQRAAKSEPSSNGGPQPTRAFSHSLFTPLPRPVSVTPVSAQPDKPAAESTQAAPSVSAPVQAPSPARLGIGIGRLASNTSATAVLPEIDIVPDVQSPYEFERINGAQVRYEPVSKLTNTGAVIPESMAEPTRKALLALDEKVGGIDEWVARRLQWSLDHLESVLSAEQIDAVALSIDAADRDAGLIVADQTGFGKGRIIAATCRAMALDGKPVIFFSEKENLFSDFWRDIRDIGSEDVFGRPFLLNDGSRIINTGSVEAEVLVPHWKPKEKREAIEHIIETGTLPEGSALMMATYSQFNRVGTKKSLLLQALAPSAHIAEDEAHNAVTDSATSKVVGDALAASKSSMFSSATFGRHVNNLSAYRSVFPWLKSMENLEDLSPAQRRALAEESTSIATLAGQIIRREHDLTNMVLTVKIDEKRQTRNEEYADILAPILALSSKLSSLVDRLIDERNETNKAHLNSLKSDTKRKEDREVWASANFGTKLNAITGQFLIALSVDHCVEECLETLERGEKPVVVIESTMESLMKMLSDVVDGDEEHEEASASGNVPTFRKSLEMMADRLLKVSVRRGVEYIKQEVWLDEPELVAMQSEIRGLIAGFPELSLSPIDDIRDRVEREGQKLFDAGKLPKPPLMDEISARNTRVVDGKYVRMPSEDRNVRVARFVNGATSGLILTEAGSTGLSAHDSDRFQEHARRHMVELAPPSNVIKRVQTWGRVWRRGQLTEPRFTVLATGLPFQIYKMAIQNQKVEELSASVTGSANTLTKMDVPDPINPIGNDVAYDFLNENPKIADHLGIAMSVNREEADREMYFVGKLLRRLPLLGSEMQRKVFGAFISAYRDRLKTATSKNSGRHLPGIWQPVSRKVFEAGDGSDNPYLGPDIWATTIRTTEHVIPLHGEKLLQLLSRRAYQAEEAYVIEHLRKISEHRPGVLERALHKKTFPNVAAALRSQKENAVKIADLRLTKLSAALRNFSPGIGAVLPNEDADPVAAIVLGLKLPEVSRATIARDYAIEYLIPGEEKPRQISLDGVFRDERFKFMDRVFGEKQIAACATAESGHRVVERVVLEGNMLSAIMASSRMGFGTKTAYVSPEGKVTPAILIPKSAERTLVAQSCRTVIGEVAAEVLRAGGVLRSNQKITGSGIELKKVANDQVLYTIPYAKRAAKPFETAEIVDITGKITNGDWSGRFTRLTMSQANQLIELFYQKGVYLTFDAKFRKMAVEKTWSWIDNNSIVGPEPQETKMSLSLHR</sequence>
<dbReference type="SUPFAM" id="SSF52540">
    <property type="entry name" value="P-loop containing nucleoside triphosphate hydrolases"/>
    <property type="match status" value="2"/>
</dbReference>
<dbReference type="InterPro" id="IPR027417">
    <property type="entry name" value="P-loop_NTPase"/>
</dbReference>
<evidence type="ECO:0000256" key="2">
    <source>
        <dbReference type="SAM" id="MobiDB-lite"/>
    </source>
</evidence>